<feature type="transmembrane region" description="Helical" evidence="1">
    <location>
        <begin position="81"/>
        <end position="107"/>
    </location>
</feature>
<dbReference type="EMBL" id="JAUEMJ010000011">
    <property type="protein sequence ID" value="MDN3243062.1"/>
    <property type="molecule type" value="Genomic_DNA"/>
</dbReference>
<name>A0ABT7YWU1_9ACTN</name>
<keyword evidence="1" id="KW-0812">Transmembrane</keyword>
<evidence type="ECO:0008006" key="4">
    <source>
        <dbReference type="Google" id="ProtNLM"/>
    </source>
</evidence>
<protein>
    <recommendedName>
        <fullName evidence="4">Integral membrane protein</fullName>
    </recommendedName>
</protein>
<gene>
    <name evidence="2" type="ORF">QWI33_25295</name>
</gene>
<organism evidence="2 3">
    <name type="scientific">Glycomyces tritici</name>
    <dbReference type="NCBI Taxonomy" id="2665176"/>
    <lineage>
        <taxon>Bacteria</taxon>
        <taxon>Bacillati</taxon>
        <taxon>Actinomycetota</taxon>
        <taxon>Actinomycetes</taxon>
        <taxon>Glycomycetales</taxon>
        <taxon>Glycomycetaceae</taxon>
        <taxon>Glycomyces</taxon>
    </lineage>
</organism>
<keyword evidence="3" id="KW-1185">Reference proteome</keyword>
<feature type="transmembrane region" description="Helical" evidence="1">
    <location>
        <begin position="119"/>
        <end position="142"/>
    </location>
</feature>
<keyword evidence="1" id="KW-0472">Membrane</keyword>
<keyword evidence="1" id="KW-1133">Transmembrane helix</keyword>
<dbReference type="Proteomes" id="UP001171902">
    <property type="component" value="Unassembled WGS sequence"/>
</dbReference>
<comment type="caution">
    <text evidence="2">The sequence shown here is derived from an EMBL/GenBank/DDBJ whole genome shotgun (WGS) entry which is preliminary data.</text>
</comment>
<sequence length="182" mass="19851">MADTEIDVERIRRRLLDLEGRVHTLESIAIRSLAFAAACLLMLGSALPTFTDARSFDPMTVRLLTAPFAVLGSLGEDEDEQVFGVVMGLVFLVLLACVLTAVGICIAQWRRWAGPGLVLTARIVAVLLLVGMLVPVLLTYGASKPEVDDVPGPAAWYFVPGAVVFAVVTFNEHLRQLWCREE</sequence>
<reference evidence="2" key="1">
    <citation type="submission" date="2023-06" db="EMBL/GenBank/DDBJ databases">
        <title>Gycomyces niveus sp.nov., a novel actinomycete isolated from soil in Shouguang.</title>
        <authorList>
            <person name="Yang X."/>
            <person name="Zhao J."/>
        </authorList>
    </citation>
    <scope>NUCLEOTIDE SEQUENCE</scope>
    <source>
        <strain evidence="2">NEAU C2</strain>
    </source>
</reference>
<evidence type="ECO:0000313" key="3">
    <source>
        <dbReference type="Proteomes" id="UP001171902"/>
    </source>
</evidence>
<accession>A0ABT7YWU1</accession>
<dbReference type="RefSeq" id="WP_289959621.1">
    <property type="nucleotide sequence ID" value="NZ_JAUEMJ010000011.1"/>
</dbReference>
<evidence type="ECO:0000313" key="2">
    <source>
        <dbReference type="EMBL" id="MDN3243062.1"/>
    </source>
</evidence>
<feature type="transmembrane region" description="Helical" evidence="1">
    <location>
        <begin position="28"/>
        <end position="47"/>
    </location>
</feature>
<proteinExistence type="predicted"/>
<feature type="transmembrane region" description="Helical" evidence="1">
    <location>
        <begin position="154"/>
        <end position="171"/>
    </location>
</feature>
<evidence type="ECO:0000256" key="1">
    <source>
        <dbReference type="SAM" id="Phobius"/>
    </source>
</evidence>